<reference evidence="3 4" key="1">
    <citation type="journal article" date="2019" name="Sci. Rep.">
        <title>Orb-weaving spider Araneus ventricosus genome elucidates the spidroin gene catalogue.</title>
        <authorList>
            <person name="Kono N."/>
            <person name="Nakamura H."/>
            <person name="Ohtoshi R."/>
            <person name="Moran D.A.P."/>
            <person name="Shinohara A."/>
            <person name="Yoshida Y."/>
            <person name="Fujiwara M."/>
            <person name="Mori M."/>
            <person name="Tomita M."/>
            <person name="Arakawa K."/>
        </authorList>
    </citation>
    <scope>NUCLEOTIDE SEQUENCE [LARGE SCALE GENOMIC DNA]</scope>
</reference>
<evidence type="ECO:0000313" key="4">
    <source>
        <dbReference type="Proteomes" id="UP000499080"/>
    </source>
</evidence>
<feature type="region of interest" description="Disordered" evidence="1">
    <location>
        <begin position="50"/>
        <end position="70"/>
    </location>
</feature>
<feature type="chain" id="PRO_5021326054" description="Secreted protein" evidence="2">
    <location>
        <begin position="25"/>
        <end position="96"/>
    </location>
</feature>
<accession>A0A4Y2N016</accession>
<dbReference type="Proteomes" id="UP000499080">
    <property type="component" value="Unassembled WGS sequence"/>
</dbReference>
<sequence>MKIIWNGFRSHLLILTRFLLMGLPNRPGRQRARSAMLTIYNTSVMFPSRELNSHEKKSAGPFDIGSKQQDSCTWTSLTRRAQGEGLHTEGRHNVDE</sequence>
<evidence type="ECO:0000256" key="1">
    <source>
        <dbReference type="SAM" id="MobiDB-lite"/>
    </source>
</evidence>
<protein>
    <recommendedName>
        <fullName evidence="5">Secreted protein</fullName>
    </recommendedName>
</protein>
<organism evidence="3 4">
    <name type="scientific">Araneus ventricosus</name>
    <name type="common">Orbweaver spider</name>
    <name type="synonym">Epeira ventricosa</name>
    <dbReference type="NCBI Taxonomy" id="182803"/>
    <lineage>
        <taxon>Eukaryota</taxon>
        <taxon>Metazoa</taxon>
        <taxon>Ecdysozoa</taxon>
        <taxon>Arthropoda</taxon>
        <taxon>Chelicerata</taxon>
        <taxon>Arachnida</taxon>
        <taxon>Araneae</taxon>
        <taxon>Araneomorphae</taxon>
        <taxon>Entelegynae</taxon>
        <taxon>Araneoidea</taxon>
        <taxon>Araneidae</taxon>
        <taxon>Araneus</taxon>
    </lineage>
</organism>
<feature type="signal peptide" evidence="2">
    <location>
        <begin position="1"/>
        <end position="24"/>
    </location>
</feature>
<comment type="caution">
    <text evidence="3">The sequence shown here is derived from an EMBL/GenBank/DDBJ whole genome shotgun (WGS) entry which is preliminary data.</text>
</comment>
<gene>
    <name evidence="3" type="ORF">AVEN_38616_1</name>
</gene>
<keyword evidence="4" id="KW-1185">Reference proteome</keyword>
<dbReference type="EMBL" id="BGPR01008156">
    <property type="protein sequence ID" value="GBN31930.1"/>
    <property type="molecule type" value="Genomic_DNA"/>
</dbReference>
<evidence type="ECO:0000313" key="3">
    <source>
        <dbReference type="EMBL" id="GBN31930.1"/>
    </source>
</evidence>
<dbReference type="AlphaFoldDB" id="A0A4Y2N016"/>
<keyword evidence="2" id="KW-0732">Signal</keyword>
<evidence type="ECO:0000256" key="2">
    <source>
        <dbReference type="SAM" id="SignalP"/>
    </source>
</evidence>
<evidence type="ECO:0008006" key="5">
    <source>
        <dbReference type="Google" id="ProtNLM"/>
    </source>
</evidence>
<proteinExistence type="predicted"/>
<name>A0A4Y2N016_ARAVE</name>